<evidence type="ECO:0000256" key="4">
    <source>
        <dbReference type="ARBA" id="ARBA00022989"/>
    </source>
</evidence>
<keyword evidence="2 6" id="KW-0812">Transmembrane</keyword>
<evidence type="ECO:0000256" key="5">
    <source>
        <dbReference type="ARBA" id="ARBA00023136"/>
    </source>
</evidence>
<protein>
    <submittedName>
        <fullName evidence="8">Predicted protein</fullName>
    </submittedName>
</protein>
<dbReference type="PANTHER" id="PTHR46730:SF1">
    <property type="entry name" value="PLAT DOMAIN-CONTAINING PROTEIN"/>
    <property type="match status" value="1"/>
</dbReference>
<proteinExistence type="predicted"/>
<organism evidence="9">
    <name type="scientific">Naegleria gruberi</name>
    <name type="common">Amoeba</name>
    <dbReference type="NCBI Taxonomy" id="5762"/>
    <lineage>
        <taxon>Eukaryota</taxon>
        <taxon>Discoba</taxon>
        <taxon>Heterolobosea</taxon>
        <taxon>Tetramitia</taxon>
        <taxon>Eutetramitia</taxon>
        <taxon>Vahlkampfiidae</taxon>
        <taxon>Naegleria</taxon>
    </lineage>
</organism>
<keyword evidence="5 6" id="KW-0472">Membrane</keyword>
<dbReference type="InParanoid" id="D2VHI6"/>
<evidence type="ECO:0000313" key="9">
    <source>
        <dbReference type="Proteomes" id="UP000006671"/>
    </source>
</evidence>
<dbReference type="EMBL" id="GG738872">
    <property type="protein sequence ID" value="EFC43593.1"/>
    <property type="molecule type" value="Genomic_DNA"/>
</dbReference>
<dbReference type="Pfam" id="PF02010">
    <property type="entry name" value="REJ"/>
    <property type="match status" value="1"/>
</dbReference>
<keyword evidence="4 6" id="KW-1133">Transmembrane helix</keyword>
<dbReference type="GeneID" id="8847653"/>
<dbReference type="VEuPathDB" id="AmoebaDB:NAEGRDRAFT_68340"/>
<dbReference type="PANTHER" id="PTHR46730">
    <property type="entry name" value="POLYCYSTIN-1"/>
    <property type="match status" value="1"/>
</dbReference>
<reference evidence="8 9" key="1">
    <citation type="journal article" date="2010" name="Cell">
        <title>The genome of Naegleria gruberi illuminates early eukaryotic versatility.</title>
        <authorList>
            <person name="Fritz-Laylin L.K."/>
            <person name="Prochnik S.E."/>
            <person name="Ginger M.L."/>
            <person name="Dacks J.B."/>
            <person name="Carpenter M.L."/>
            <person name="Field M.C."/>
            <person name="Kuo A."/>
            <person name="Paredez A."/>
            <person name="Chapman J."/>
            <person name="Pham J."/>
            <person name="Shu S."/>
            <person name="Neupane R."/>
            <person name="Cipriano M."/>
            <person name="Mancuso J."/>
            <person name="Tu H."/>
            <person name="Salamov A."/>
            <person name="Lindquist E."/>
            <person name="Shapiro H."/>
            <person name="Lucas S."/>
            <person name="Grigoriev I.V."/>
            <person name="Cande W.Z."/>
            <person name="Fulton C."/>
            <person name="Rokhsar D.S."/>
            <person name="Dawson S.C."/>
        </authorList>
    </citation>
    <scope>NUCLEOTIDE SEQUENCE [LARGE SCALE GENOMIC DNA]</scope>
    <source>
        <strain evidence="8 9">NEG-M</strain>
    </source>
</reference>
<dbReference type="RefSeq" id="XP_002676337.1">
    <property type="nucleotide sequence ID" value="XM_002676291.1"/>
</dbReference>
<dbReference type="AlphaFoldDB" id="D2VHI6"/>
<evidence type="ECO:0000256" key="1">
    <source>
        <dbReference type="ARBA" id="ARBA00004370"/>
    </source>
</evidence>
<dbReference type="OrthoDB" id="6730643at2759"/>
<dbReference type="GO" id="GO:0005886">
    <property type="term" value="C:plasma membrane"/>
    <property type="evidence" value="ECO:0007669"/>
    <property type="project" value="TreeGrafter"/>
</dbReference>
<feature type="transmembrane region" description="Helical" evidence="6">
    <location>
        <begin position="543"/>
        <end position="568"/>
    </location>
</feature>
<dbReference type="GO" id="GO:0006816">
    <property type="term" value="P:calcium ion transport"/>
    <property type="evidence" value="ECO:0007669"/>
    <property type="project" value="TreeGrafter"/>
</dbReference>
<evidence type="ECO:0000256" key="2">
    <source>
        <dbReference type="ARBA" id="ARBA00022692"/>
    </source>
</evidence>
<name>D2VHI6_NAEGR</name>
<accession>D2VHI6</accession>
<evidence type="ECO:0000256" key="3">
    <source>
        <dbReference type="ARBA" id="ARBA00022737"/>
    </source>
</evidence>
<comment type="subcellular location">
    <subcellularLocation>
        <location evidence="1">Membrane</location>
    </subcellularLocation>
</comment>
<sequence length="600" mass="66034">MNQVEAKIQLQTTCCCPAQFNSTIVLSGGGEKDVHVVNPSHDLIFSYSTYEALSLPTYEWKSTDIDLSGLACNRSFLIIPKTKLMLFEKQLTVQLIIREGCSKISNPSISFTLNTPPSVGTLSITPSSGVALETVFTLTCNGSSVSNNPLTYRFFYLDESNSVWKPLNERNQDSTLSSTLPLGSNSSSTQVLNIKVIVYDSVLVSSEKQMTVIVYKPSSISNTTLSDMLQKASSKSVSSSYISSTLDAITFFIASSTNVPSNMKQIMSAINAVVVSYVDTLQNIGQFTSDNGISTVSAISSISSCVEYVQDAESTSSIIKKLRNLTEEAATSSSFTLDDDYLYLIQKTANKFLLHVKSSNDLKEIENIYPLVGKSFMKKSVPDMPAITFSNTIQICYWRKVLVSSLTSIVGESIDNNGNKISIQSGLATHPSVSQLNYITLALKTESPTDRLIFDFSILEFDNVSSDKSLISVFFDTTFPFYYCSYWDNAWNQTVAGGACNINYSGKSSIGTISASIEKTGRFSIIRDPGEGGESFIRNNYDLFALFALLIIPIVCIIIVLLVAIYLLRKRKIKTNLENNDVDIVNVREPKQTLISNQHF</sequence>
<gene>
    <name evidence="8" type="ORF">NAEGRDRAFT_68340</name>
</gene>
<dbReference type="InterPro" id="IPR002859">
    <property type="entry name" value="PKD/REJ-like"/>
</dbReference>
<evidence type="ECO:0000259" key="7">
    <source>
        <dbReference type="Pfam" id="PF02010"/>
    </source>
</evidence>
<dbReference type="KEGG" id="ngr:NAEGRDRAFT_68340"/>
<keyword evidence="3" id="KW-0677">Repeat</keyword>
<evidence type="ECO:0000313" key="8">
    <source>
        <dbReference type="EMBL" id="EFC43593.1"/>
    </source>
</evidence>
<keyword evidence="9" id="KW-1185">Reference proteome</keyword>
<dbReference type="Proteomes" id="UP000006671">
    <property type="component" value="Unassembled WGS sequence"/>
</dbReference>
<dbReference type="GO" id="GO:0005261">
    <property type="term" value="F:monoatomic cation channel activity"/>
    <property type="evidence" value="ECO:0007669"/>
    <property type="project" value="TreeGrafter"/>
</dbReference>
<evidence type="ECO:0000256" key="6">
    <source>
        <dbReference type="SAM" id="Phobius"/>
    </source>
</evidence>
<feature type="domain" description="PKD/REJ-like" evidence="7">
    <location>
        <begin position="77"/>
        <end position="235"/>
    </location>
</feature>